<name>A0A7I4EM08_PHYPA</name>
<evidence type="ECO:0000313" key="4">
    <source>
        <dbReference type="Proteomes" id="UP000006727"/>
    </source>
</evidence>
<dbReference type="FunCoup" id="A0A7I4EM08">
    <property type="interactions" value="965"/>
</dbReference>
<feature type="chain" id="PRO_5029683969" evidence="2">
    <location>
        <begin position="25"/>
        <end position="163"/>
    </location>
</feature>
<reference evidence="3 4" key="1">
    <citation type="journal article" date="2008" name="Science">
        <title>The Physcomitrella genome reveals evolutionary insights into the conquest of land by plants.</title>
        <authorList>
            <person name="Rensing S."/>
            <person name="Lang D."/>
            <person name="Zimmer A."/>
            <person name="Terry A."/>
            <person name="Salamov A."/>
            <person name="Shapiro H."/>
            <person name="Nishiyama T."/>
            <person name="Perroud P.-F."/>
            <person name="Lindquist E."/>
            <person name="Kamisugi Y."/>
            <person name="Tanahashi T."/>
            <person name="Sakakibara K."/>
            <person name="Fujita T."/>
            <person name="Oishi K."/>
            <person name="Shin-I T."/>
            <person name="Kuroki Y."/>
            <person name="Toyoda A."/>
            <person name="Suzuki Y."/>
            <person name="Hashimoto A."/>
            <person name="Yamaguchi K."/>
            <person name="Sugano A."/>
            <person name="Kohara Y."/>
            <person name="Fujiyama A."/>
            <person name="Anterola A."/>
            <person name="Aoki S."/>
            <person name="Ashton N."/>
            <person name="Barbazuk W.B."/>
            <person name="Barker E."/>
            <person name="Bennetzen J."/>
            <person name="Bezanilla M."/>
            <person name="Blankenship R."/>
            <person name="Cho S.H."/>
            <person name="Dutcher S."/>
            <person name="Estelle M."/>
            <person name="Fawcett J.A."/>
            <person name="Gundlach H."/>
            <person name="Hanada K."/>
            <person name="Heyl A."/>
            <person name="Hicks K.A."/>
            <person name="Hugh J."/>
            <person name="Lohr M."/>
            <person name="Mayer K."/>
            <person name="Melkozernov A."/>
            <person name="Murata T."/>
            <person name="Nelson D."/>
            <person name="Pils B."/>
            <person name="Prigge M."/>
            <person name="Reiss B."/>
            <person name="Renner T."/>
            <person name="Rombauts S."/>
            <person name="Rushton P."/>
            <person name="Sanderfoot A."/>
            <person name="Schween G."/>
            <person name="Shiu S.-H."/>
            <person name="Stueber K."/>
            <person name="Theodoulou F.L."/>
            <person name="Tu H."/>
            <person name="Van de Peer Y."/>
            <person name="Verrier P.J."/>
            <person name="Waters E."/>
            <person name="Wood A."/>
            <person name="Yang L."/>
            <person name="Cove D."/>
            <person name="Cuming A."/>
            <person name="Hasebe M."/>
            <person name="Lucas S."/>
            <person name="Mishler D.B."/>
            <person name="Reski R."/>
            <person name="Grigoriev I."/>
            <person name="Quatrano R.S."/>
            <person name="Boore J.L."/>
        </authorList>
    </citation>
    <scope>NUCLEOTIDE SEQUENCE [LARGE SCALE GENOMIC DNA]</scope>
    <source>
        <strain evidence="3 4">cv. Gransden 2004</strain>
    </source>
</reference>
<feature type="signal peptide" evidence="2">
    <location>
        <begin position="1"/>
        <end position="24"/>
    </location>
</feature>
<keyword evidence="2" id="KW-0732">Signal</keyword>
<accession>A0A7I4EM08</accession>
<dbReference type="PANTHER" id="PTHR34564">
    <property type="entry name" value="PEPTIDYL-PROLYL CIS-TRANS ISOMERASE G"/>
    <property type="match status" value="1"/>
</dbReference>
<evidence type="ECO:0000256" key="1">
    <source>
        <dbReference type="SAM" id="MobiDB-lite"/>
    </source>
</evidence>
<dbReference type="Gramene" id="Pp3c9_5580V3.3">
    <property type="protein sequence ID" value="Pp3c9_5580V3.3"/>
    <property type="gene ID" value="Pp3c9_5580"/>
</dbReference>
<dbReference type="Proteomes" id="UP000006727">
    <property type="component" value="Chromosome 9"/>
</dbReference>
<reference evidence="3 4" key="2">
    <citation type="journal article" date="2018" name="Plant J.">
        <title>The Physcomitrella patens chromosome-scale assembly reveals moss genome structure and evolution.</title>
        <authorList>
            <person name="Lang D."/>
            <person name="Ullrich K.K."/>
            <person name="Murat F."/>
            <person name="Fuchs J."/>
            <person name="Jenkins J."/>
            <person name="Haas F.B."/>
            <person name="Piednoel M."/>
            <person name="Gundlach H."/>
            <person name="Van Bel M."/>
            <person name="Meyberg R."/>
            <person name="Vives C."/>
            <person name="Morata J."/>
            <person name="Symeonidi A."/>
            <person name="Hiss M."/>
            <person name="Muchero W."/>
            <person name="Kamisugi Y."/>
            <person name="Saleh O."/>
            <person name="Blanc G."/>
            <person name="Decker E.L."/>
            <person name="van Gessel N."/>
            <person name="Grimwood J."/>
            <person name="Hayes R.D."/>
            <person name="Graham S.W."/>
            <person name="Gunter L.E."/>
            <person name="McDaniel S.F."/>
            <person name="Hoernstein S.N.W."/>
            <person name="Larsson A."/>
            <person name="Li F.W."/>
            <person name="Perroud P.F."/>
            <person name="Phillips J."/>
            <person name="Ranjan P."/>
            <person name="Rokshar D.S."/>
            <person name="Rothfels C.J."/>
            <person name="Schneider L."/>
            <person name="Shu S."/>
            <person name="Stevenson D.W."/>
            <person name="Thummler F."/>
            <person name="Tillich M."/>
            <person name="Villarreal Aguilar J.C."/>
            <person name="Widiez T."/>
            <person name="Wong G.K."/>
            <person name="Wymore A."/>
            <person name="Zhang Y."/>
            <person name="Zimmer A.D."/>
            <person name="Quatrano R.S."/>
            <person name="Mayer K.F.X."/>
            <person name="Goodstein D."/>
            <person name="Casacuberta J.M."/>
            <person name="Vandepoele K."/>
            <person name="Reski R."/>
            <person name="Cuming A.C."/>
            <person name="Tuskan G.A."/>
            <person name="Maumus F."/>
            <person name="Salse J."/>
            <person name="Schmutz J."/>
            <person name="Rensing S.A."/>
        </authorList>
    </citation>
    <scope>NUCLEOTIDE SEQUENCE [LARGE SCALE GENOMIC DNA]</scope>
    <source>
        <strain evidence="3 4">cv. Gransden 2004</strain>
    </source>
</reference>
<dbReference type="InParanoid" id="A0A7I4EM08"/>
<dbReference type="EnsemblPlants" id="Pp3c9_5580V3.3">
    <property type="protein sequence ID" value="Pp3c9_5580V3.3"/>
    <property type="gene ID" value="Pp3c9_5580"/>
</dbReference>
<dbReference type="EMBL" id="ABEU02000009">
    <property type="status" value="NOT_ANNOTATED_CDS"/>
    <property type="molecule type" value="Genomic_DNA"/>
</dbReference>
<gene>
    <name evidence="3" type="primary">LOC112286408</name>
</gene>
<reference evidence="3" key="3">
    <citation type="submission" date="2020-12" db="UniProtKB">
        <authorList>
            <consortium name="EnsemblPlants"/>
        </authorList>
    </citation>
    <scope>IDENTIFICATION</scope>
</reference>
<evidence type="ECO:0000313" key="3">
    <source>
        <dbReference type="EnsemblPlants" id="Pp3c9_5580V3.3"/>
    </source>
</evidence>
<keyword evidence="4" id="KW-1185">Reference proteome</keyword>
<dbReference type="AlphaFoldDB" id="A0A7I4EM08"/>
<feature type="region of interest" description="Disordered" evidence="1">
    <location>
        <begin position="87"/>
        <end position="163"/>
    </location>
</feature>
<evidence type="ECO:0000256" key="2">
    <source>
        <dbReference type="SAM" id="SignalP"/>
    </source>
</evidence>
<organism evidence="3 4">
    <name type="scientific">Physcomitrium patens</name>
    <name type="common">Spreading-leaved earth moss</name>
    <name type="synonym">Physcomitrella patens</name>
    <dbReference type="NCBI Taxonomy" id="3218"/>
    <lineage>
        <taxon>Eukaryota</taxon>
        <taxon>Viridiplantae</taxon>
        <taxon>Streptophyta</taxon>
        <taxon>Embryophyta</taxon>
        <taxon>Bryophyta</taxon>
        <taxon>Bryophytina</taxon>
        <taxon>Bryopsida</taxon>
        <taxon>Funariidae</taxon>
        <taxon>Funariales</taxon>
        <taxon>Funariaceae</taxon>
        <taxon>Physcomitrium</taxon>
    </lineage>
</organism>
<feature type="compositionally biased region" description="Basic and acidic residues" evidence="1">
    <location>
        <begin position="97"/>
        <end position="122"/>
    </location>
</feature>
<dbReference type="PANTHER" id="PTHR34564:SF3">
    <property type="entry name" value="PEPTIDYL-PROLYL CIS-TRANS ISOMERASE G"/>
    <property type="match status" value="1"/>
</dbReference>
<sequence length="163" mass="18537">MELKMSRPMALVLVLLVLVLTSQSDWKQEGTVDNYDNYSSTVSKQEVAFINLEVVRKEIILMQEKEIYDLNLQIKSLKEQLKKCQFEVPSNSSSKVADSERQSHTRSARRDELDEPVVEKSAKLRGSSTNSRSNDFPERPSELSATIDALEIGDDDEEKIGDR</sequence>
<feature type="compositionally biased region" description="Acidic residues" evidence="1">
    <location>
        <begin position="151"/>
        <end position="163"/>
    </location>
</feature>
<protein>
    <submittedName>
        <fullName evidence="3">Uncharacterized protein</fullName>
    </submittedName>
</protein>
<proteinExistence type="predicted"/>